<reference evidence="3 4" key="1">
    <citation type="journal article" date="2018" name="PLoS Pathog.">
        <title>Evolution of structural diversity of trichothecenes, a family of toxins produced by plant pathogenic and entomopathogenic fungi.</title>
        <authorList>
            <person name="Proctor R.H."/>
            <person name="McCormick S.P."/>
            <person name="Kim H.S."/>
            <person name="Cardoza R.E."/>
            <person name="Stanley A.M."/>
            <person name="Lindo L."/>
            <person name="Kelly A."/>
            <person name="Brown D.W."/>
            <person name="Lee T."/>
            <person name="Vaughan M.M."/>
            <person name="Alexander N.J."/>
            <person name="Busman M."/>
            <person name="Gutierrez S."/>
        </authorList>
    </citation>
    <scope>NUCLEOTIDE SEQUENCE [LARGE SCALE GENOMIC DNA]</scope>
    <source>
        <strain evidence="3 4">NRRL 13405</strain>
    </source>
</reference>
<sequence>MTSQLYRTLIHDVEEMSTNQNSPYVTSREQAVVEAWSQGFNVGAIVILILLVLCNYRRKTLLHKLILGELLLALGHGFFAFFEEPEYGWILSSTATLLYISYFIHNLIAWLKIRPFLPKWGARGFIITLLMVQPYWVLETWANFQYHNHLGSRIFDTTRLLEPLFRDPWWVFTTVKLVMAIRENYEFTISGLVRTSPRFGIMLLCLLLSIVFLVTDVIFMIVVSKRGGMNPFWKLALVFKCASDVIFLDDFKSVLDRISESAMRKITTFEYRDNTSPSLQQPGSERKQSRFGSSSRAEMGSILRPMGSRDDGHYEFASNFSQAFVEDGAQRPWNEDDPRRMRSHSPRCRGESEDAMLPIDETERPRGLQDIPMEPVRARTRDDQAH</sequence>
<dbReference type="Proteomes" id="UP000265631">
    <property type="component" value="Unassembled WGS sequence"/>
</dbReference>
<feature type="compositionally biased region" description="Polar residues" evidence="1">
    <location>
        <begin position="274"/>
        <end position="283"/>
    </location>
</feature>
<protein>
    <recommendedName>
        <fullName evidence="5">Integral membrane protein</fullName>
    </recommendedName>
</protein>
<keyword evidence="2" id="KW-0812">Transmembrane</keyword>
<proteinExistence type="predicted"/>
<gene>
    <name evidence="3" type="ORF">FIE12Z_5430</name>
</gene>
<evidence type="ECO:0000256" key="1">
    <source>
        <dbReference type="SAM" id="MobiDB-lite"/>
    </source>
</evidence>
<feature type="region of interest" description="Disordered" evidence="1">
    <location>
        <begin position="327"/>
        <end position="386"/>
    </location>
</feature>
<feature type="transmembrane region" description="Helical" evidence="2">
    <location>
        <begin position="65"/>
        <end position="82"/>
    </location>
</feature>
<evidence type="ECO:0000256" key="2">
    <source>
        <dbReference type="SAM" id="Phobius"/>
    </source>
</evidence>
<feature type="transmembrane region" description="Helical" evidence="2">
    <location>
        <begin position="88"/>
        <end position="108"/>
    </location>
</feature>
<feature type="transmembrane region" description="Helical" evidence="2">
    <location>
        <begin position="199"/>
        <end position="223"/>
    </location>
</feature>
<dbReference type="AlphaFoldDB" id="A0A395MQN9"/>
<dbReference type="EMBL" id="PXXK01000142">
    <property type="protein sequence ID" value="RFN50251.1"/>
    <property type="molecule type" value="Genomic_DNA"/>
</dbReference>
<dbReference type="PANTHER" id="PTHR42029">
    <property type="entry name" value="AN04G07800"/>
    <property type="match status" value="1"/>
</dbReference>
<evidence type="ECO:0008006" key="5">
    <source>
        <dbReference type="Google" id="ProtNLM"/>
    </source>
</evidence>
<dbReference type="PANTHER" id="PTHR42029:SF3">
    <property type="entry name" value="AN04G07800"/>
    <property type="match status" value="1"/>
</dbReference>
<evidence type="ECO:0000313" key="4">
    <source>
        <dbReference type="Proteomes" id="UP000265631"/>
    </source>
</evidence>
<feature type="transmembrane region" description="Helical" evidence="2">
    <location>
        <begin position="35"/>
        <end position="53"/>
    </location>
</feature>
<comment type="caution">
    <text evidence="3">The sequence shown here is derived from an EMBL/GenBank/DDBJ whole genome shotgun (WGS) entry which is preliminary data.</text>
</comment>
<accession>A0A395MQN9</accession>
<keyword evidence="2" id="KW-1133">Transmembrane helix</keyword>
<feature type="compositionally biased region" description="Basic and acidic residues" evidence="1">
    <location>
        <begin position="376"/>
        <end position="386"/>
    </location>
</feature>
<organism evidence="3 4">
    <name type="scientific">Fusarium flagelliforme</name>
    <dbReference type="NCBI Taxonomy" id="2675880"/>
    <lineage>
        <taxon>Eukaryota</taxon>
        <taxon>Fungi</taxon>
        <taxon>Dikarya</taxon>
        <taxon>Ascomycota</taxon>
        <taxon>Pezizomycotina</taxon>
        <taxon>Sordariomycetes</taxon>
        <taxon>Hypocreomycetidae</taxon>
        <taxon>Hypocreales</taxon>
        <taxon>Nectriaceae</taxon>
        <taxon>Fusarium</taxon>
        <taxon>Fusarium incarnatum-equiseti species complex</taxon>
    </lineage>
</organism>
<feature type="region of interest" description="Disordered" evidence="1">
    <location>
        <begin position="273"/>
        <end position="304"/>
    </location>
</feature>
<name>A0A395MQN9_9HYPO</name>
<keyword evidence="4" id="KW-1185">Reference proteome</keyword>
<evidence type="ECO:0000313" key="3">
    <source>
        <dbReference type="EMBL" id="RFN50251.1"/>
    </source>
</evidence>
<keyword evidence="2" id="KW-0472">Membrane</keyword>
<feature type="transmembrane region" description="Helical" evidence="2">
    <location>
        <begin position="120"/>
        <end position="138"/>
    </location>
</feature>